<proteinExistence type="predicted"/>
<keyword evidence="2" id="KW-1185">Reference proteome</keyword>
<sequence>MGASAGRVDQQRLGGAADAGAAHLAVEEHGAGHVEIGLPVDVDVADAVEMGEDRDLRLALHPLHEAAPAAGHDHVDAAVEAGEHGADRRAVAGRHDLDRVGGQPGGGEALAHRLGDRHGAAVAVRAGAQDRGVAGLEAERPGIGGDVGAALEDHADHAERHGDALDQQAVRPLDRRELPPDRIGQGADLLDRVGDAGEALLVEGEPVDQRLAMAGGLRGGDVAGVLAQDLGSAGTDALGDGAQRDILRLRGGERHLPRGGAGAAADPGHLRAEVVGIREIRAQVENRHVRHPVNEVMPPVLAHPEPAKQALRVPVFTYSTNNARSSRCTIQERPGWVSRSPMRALG</sequence>
<reference evidence="1" key="2">
    <citation type="submission" date="2021-08" db="EMBL/GenBank/DDBJ databases">
        <authorList>
            <person name="Tani A."/>
            <person name="Ola A."/>
            <person name="Ogura Y."/>
            <person name="Katsura K."/>
            <person name="Hayashi T."/>
        </authorList>
    </citation>
    <scope>NUCLEOTIDE SEQUENCE</scope>
    <source>
        <strain evidence="1">DSM 22415</strain>
    </source>
</reference>
<evidence type="ECO:0000313" key="2">
    <source>
        <dbReference type="Proteomes" id="UP001055303"/>
    </source>
</evidence>
<dbReference type="EMBL" id="BPQI01000243">
    <property type="protein sequence ID" value="GJD59703.1"/>
    <property type="molecule type" value="Genomic_DNA"/>
</dbReference>
<gene>
    <name evidence="1" type="ORF">IFDJLNFL_5634</name>
</gene>
<accession>A0ABQ4RPH5</accession>
<protein>
    <submittedName>
        <fullName evidence="1">Uncharacterized protein</fullName>
    </submittedName>
</protein>
<evidence type="ECO:0000313" key="1">
    <source>
        <dbReference type="EMBL" id="GJD59703.1"/>
    </source>
</evidence>
<name>A0ABQ4RPH5_9HYPH</name>
<organism evidence="1 2">
    <name type="scientific">Methylobacterium dankookense</name>
    <dbReference type="NCBI Taxonomy" id="560405"/>
    <lineage>
        <taxon>Bacteria</taxon>
        <taxon>Pseudomonadati</taxon>
        <taxon>Pseudomonadota</taxon>
        <taxon>Alphaproteobacteria</taxon>
        <taxon>Hyphomicrobiales</taxon>
        <taxon>Methylobacteriaceae</taxon>
        <taxon>Methylobacterium</taxon>
    </lineage>
</organism>
<reference evidence="1" key="1">
    <citation type="journal article" date="2021" name="Front. Microbiol.">
        <title>Comprehensive Comparative Genomics and Phenotyping of Methylobacterium Species.</title>
        <authorList>
            <person name="Alessa O."/>
            <person name="Ogura Y."/>
            <person name="Fujitani Y."/>
            <person name="Takami H."/>
            <person name="Hayashi T."/>
            <person name="Sahin N."/>
            <person name="Tani A."/>
        </authorList>
    </citation>
    <scope>NUCLEOTIDE SEQUENCE</scope>
    <source>
        <strain evidence="1">DSM 22415</strain>
    </source>
</reference>
<dbReference type="Proteomes" id="UP001055303">
    <property type="component" value="Unassembled WGS sequence"/>
</dbReference>
<comment type="caution">
    <text evidence="1">The sequence shown here is derived from an EMBL/GenBank/DDBJ whole genome shotgun (WGS) entry which is preliminary data.</text>
</comment>